<evidence type="ECO:0000256" key="2">
    <source>
        <dbReference type="PROSITE-ProRule" id="PRU00708"/>
    </source>
</evidence>
<evidence type="ECO:0000313" key="4">
    <source>
        <dbReference type="Proteomes" id="UP000631114"/>
    </source>
</evidence>
<dbReference type="GO" id="GO:0005737">
    <property type="term" value="C:cytoplasm"/>
    <property type="evidence" value="ECO:0007669"/>
    <property type="project" value="UniProtKB-ARBA"/>
</dbReference>
<dbReference type="Pfam" id="PF20431">
    <property type="entry name" value="E_motif"/>
    <property type="match status" value="1"/>
</dbReference>
<dbReference type="PROSITE" id="PS51375">
    <property type="entry name" value="PPR"/>
    <property type="match status" value="3"/>
</dbReference>
<dbReference type="Pfam" id="PF01535">
    <property type="entry name" value="PPR"/>
    <property type="match status" value="3"/>
</dbReference>
<evidence type="ECO:0000313" key="3">
    <source>
        <dbReference type="EMBL" id="KAF9617968.1"/>
    </source>
</evidence>
<dbReference type="NCBIfam" id="TIGR00756">
    <property type="entry name" value="PPR"/>
    <property type="match status" value="3"/>
</dbReference>
<dbReference type="OrthoDB" id="622408at2759"/>
<dbReference type="InterPro" id="IPR046960">
    <property type="entry name" value="PPR_At4g14850-like_plant"/>
</dbReference>
<dbReference type="Proteomes" id="UP000631114">
    <property type="component" value="Unassembled WGS sequence"/>
</dbReference>
<feature type="repeat" description="PPR" evidence="2">
    <location>
        <begin position="244"/>
        <end position="278"/>
    </location>
</feature>
<dbReference type="Gene3D" id="1.25.40.10">
    <property type="entry name" value="Tetratricopeptide repeat domain"/>
    <property type="match status" value="3"/>
</dbReference>
<dbReference type="GO" id="GO:0003723">
    <property type="term" value="F:RNA binding"/>
    <property type="evidence" value="ECO:0007669"/>
    <property type="project" value="InterPro"/>
</dbReference>
<dbReference type="GO" id="GO:0016556">
    <property type="term" value="P:mRNA modification"/>
    <property type="evidence" value="ECO:0007669"/>
    <property type="project" value="UniProtKB-ARBA"/>
</dbReference>
<dbReference type="FunFam" id="1.25.40.10:FF:000277">
    <property type="entry name" value="Pentatricopeptide repeat-containing protein, mitochondrial"/>
    <property type="match status" value="1"/>
</dbReference>
<feature type="repeat" description="PPR" evidence="2">
    <location>
        <begin position="141"/>
        <end position="175"/>
    </location>
</feature>
<dbReference type="FunFam" id="1.25.40.10:FF:000343">
    <property type="entry name" value="Pentatricopeptide repeat-containing protein At3g58590"/>
    <property type="match status" value="1"/>
</dbReference>
<dbReference type="EMBL" id="JADFTS010000003">
    <property type="protein sequence ID" value="KAF9617968.1"/>
    <property type="molecule type" value="Genomic_DNA"/>
</dbReference>
<keyword evidence="4" id="KW-1185">Reference proteome</keyword>
<dbReference type="PANTHER" id="PTHR47926:SF491">
    <property type="entry name" value="(WILD MALAYSIAN BANANA) HYPOTHETICAL PROTEIN"/>
    <property type="match status" value="1"/>
</dbReference>
<gene>
    <name evidence="3" type="ORF">IFM89_039261</name>
</gene>
<reference evidence="3 4" key="1">
    <citation type="submission" date="2020-10" db="EMBL/GenBank/DDBJ databases">
        <title>The Coptis chinensis genome and diversification of protoberbering-type alkaloids.</title>
        <authorList>
            <person name="Wang B."/>
            <person name="Shu S."/>
            <person name="Song C."/>
            <person name="Liu Y."/>
        </authorList>
    </citation>
    <scope>NUCLEOTIDE SEQUENCE [LARGE SCALE GENOMIC DNA]</scope>
    <source>
        <strain evidence="3">HL-2020</strain>
        <tissue evidence="3">Leaf</tissue>
    </source>
</reference>
<sequence length="424" mass="46912">MTLGKHRMSPASSLTYLRRAGILFRFDNSSGTCGSAKIMCKDHLVCKKCTCIPVVTTHGASDILGPKLKHRLLWVIRSESSSYMGFCQVFDVVVGVQVHCVALKLGLDLFEFCESGFINLYAKAGDFGNARKVFEQSPERKLGSWNAIISGLTHAGHAKEAISMFMELLKSGLEPDDVTMVGVTSACGSLGDLNLGLQLHKCVFQAKRFEKSDMLMLNSLIDVYGKCGRMELAYKVFVGMVERTVLTWTSLIMGFAMHGHVRDALECFHCMREAGVRPNYVTFVGVLSACVHGGLVQEGRRYFNMMIDEYGIMPKLPHYGVMVDLLGRAGLLEEAKDMVENMPMEANVIIWGALMGACEKHGSVEMAEWVAKHLEELEPWNDGVYVVLSNVYAGAGMWEEVERIRMIMKGRSVAKTPAYSATTV</sequence>
<dbReference type="Pfam" id="PF13041">
    <property type="entry name" value="PPR_2"/>
    <property type="match status" value="2"/>
</dbReference>
<dbReference type="InterPro" id="IPR011990">
    <property type="entry name" value="TPR-like_helical_dom_sf"/>
</dbReference>
<feature type="repeat" description="PPR" evidence="2">
    <location>
        <begin position="213"/>
        <end position="243"/>
    </location>
</feature>
<accession>A0A835ILS7</accession>
<name>A0A835ILS7_9MAGN</name>
<organism evidence="3 4">
    <name type="scientific">Coptis chinensis</name>
    <dbReference type="NCBI Taxonomy" id="261450"/>
    <lineage>
        <taxon>Eukaryota</taxon>
        <taxon>Viridiplantae</taxon>
        <taxon>Streptophyta</taxon>
        <taxon>Embryophyta</taxon>
        <taxon>Tracheophyta</taxon>
        <taxon>Spermatophyta</taxon>
        <taxon>Magnoliopsida</taxon>
        <taxon>Ranunculales</taxon>
        <taxon>Ranunculaceae</taxon>
        <taxon>Coptidoideae</taxon>
        <taxon>Coptis</taxon>
    </lineage>
</organism>
<protein>
    <recommendedName>
        <fullName evidence="5">Pentatricopeptide repeat-containing protein</fullName>
    </recommendedName>
</protein>
<evidence type="ECO:0000256" key="1">
    <source>
        <dbReference type="ARBA" id="ARBA00022737"/>
    </source>
</evidence>
<evidence type="ECO:0008006" key="5">
    <source>
        <dbReference type="Google" id="ProtNLM"/>
    </source>
</evidence>
<dbReference type="PANTHER" id="PTHR47926">
    <property type="entry name" value="PENTATRICOPEPTIDE REPEAT-CONTAINING PROTEIN"/>
    <property type="match status" value="1"/>
</dbReference>
<proteinExistence type="predicted"/>
<dbReference type="AlphaFoldDB" id="A0A835ILS7"/>
<comment type="caution">
    <text evidence="3">The sequence shown here is derived from an EMBL/GenBank/DDBJ whole genome shotgun (WGS) entry which is preliminary data.</text>
</comment>
<keyword evidence="1" id="KW-0677">Repeat</keyword>
<dbReference type="InterPro" id="IPR046848">
    <property type="entry name" value="E_motif"/>
</dbReference>
<dbReference type="InterPro" id="IPR002885">
    <property type="entry name" value="PPR_rpt"/>
</dbReference>